<organism evidence="1 2">
    <name type="scientific">Microbotryum intermedium</name>
    <dbReference type="NCBI Taxonomy" id="269621"/>
    <lineage>
        <taxon>Eukaryota</taxon>
        <taxon>Fungi</taxon>
        <taxon>Dikarya</taxon>
        <taxon>Basidiomycota</taxon>
        <taxon>Pucciniomycotina</taxon>
        <taxon>Microbotryomycetes</taxon>
        <taxon>Microbotryales</taxon>
        <taxon>Microbotryaceae</taxon>
        <taxon>Microbotryum</taxon>
    </lineage>
</organism>
<proteinExistence type="predicted"/>
<evidence type="ECO:0000313" key="2">
    <source>
        <dbReference type="Proteomes" id="UP000198372"/>
    </source>
</evidence>
<accession>A0A238FHR4</accession>
<dbReference type="OrthoDB" id="10310276at2759"/>
<protein>
    <submittedName>
        <fullName evidence="1">BQ2448_3866 protein</fullName>
    </submittedName>
</protein>
<gene>
    <name evidence="1" type="ORF">BQ2448_3866</name>
</gene>
<evidence type="ECO:0000313" key="1">
    <source>
        <dbReference type="EMBL" id="SCV72329.1"/>
    </source>
</evidence>
<dbReference type="Proteomes" id="UP000198372">
    <property type="component" value="Unassembled WGS sequence"/>
</dbReference>
<dbReference type="AlphaFoldDB" id="A0A238FHR4"/>
<reference evidence="2" key="1">
    <citation type="submission" date="2016-09" db="EMBL/GenBank/DDBJ databases">
        <authorList>
            <person name="Jeantristanb JTB J.-T."/>
            <person name="Ricardo R."/>
        </authorList>
    </citation>
    <scope>NUCLEOTIDE SEQUENCE [LARGE SCALE GENOMIC DNA]</scope>
</reference>
<sequence>MILASALVSTVLAAGSLSPIAKEKCDRLANYCRNCPSGCSKNWRSNSYMSANVCQATECWAPQPKQGTIATAPDQAGWCTKATDALTCLAGCETGGR</sequence>
<name>A0A238FHR4_9BASI</name>
<keyword evidence="2" id="KW-1185">Reference proteome</keyword>
<dbReference type="EMBL" id="FMSP01000009">
    <property type="protein sequence ID" value="SCV72329.1"/>
    <property type="molecule type" value="Genomic_DNA"/>
</dbReference>